<keyword evidence="4" id="KW-1185">Reference proteome</keyword>
<keyword evidence="2" id="KW-0472">Membrane</keyword>
<keyword evidence="2" id="KW-1133">Transmembrane helix</keyword>
<accession>A0A7Z0ERX0</accession>
<feature type="transmembrane region" description="Helical" evidence="2">
    <location>
        <begin position="56"/>
        <end position="77"/>
    </location>
</feature>
<dbReference type="EMBL" id="JACCFS010000001">
    <property type="protein sequence ID" value="NYJ37169.1"/>
    <property type="molecule type" value="Genomic_DNA"/>
</dbReference>
<protein>
    <submittedName>
        <fullName evidence="3">Uncharacterized protein</fullName>
    </submittedName>
</protein>
<name>A0A7Z0ERX0_9ACTN</name>
<dbReference type="RefSeq" id="WP_179827650.1">
    <property type="nucleotide sequence ID" value="NZ_JACCFS010000001.1"/>
</dbReference>
<evidence type="ECO:0000313" key="4">
    <source>
        <dbReference type="Proteomes" id="UP000572051"/>
    </source>
</evidence>
<evidence type="ECO:0000256" key="2">
    <source>
        <dbReference type="SAM" id="Phobius"/>
    </source>
</evidence>
<feature type="region of interest" description="Disordered" evidence="1">
    <location>
        <begin position="263"/>
        <end position="308"/>
    </location>
</feature>
<proteinExistence type="predicted"/>
<evidence type="ECO:0000256" key="1">
    <source>
        <dbReference type="SAM" id="MobiDB-lite"/>
    </source>
</evidence>
<reference evidence="3 4" key="1">
    <citation type="submission" date="2020-07" db="EMBL/GenBank/DDBJ databases">
        <title>Sequencing the genomes of 1000 actinobacteria strains.</title>
        <authorList>
            <person name="Klenk H.-P."/>
        </authorList>
    </citation>
    <scope>NUCLEOTIDE SEQUENCE [LARGE SCALE GENOMIC DNA]</scope>
    <source>
        <strain evidence="3 4">DSM 44442</strain>
    </source>
</reference>
<dbReference type="Proteomes" id="UP000572051">
    <property type="component" value="Unassembled WGS sequence"/>
</dbReference>
<comment type="caution">
    <text evidence="3">The sequence shown here is derived from an EMBL/GenBank/DDBJ whole genome shotgun (WGS) entry which is preliminary data.</text>
</comment>
<evidence type="ECO:0000313" key="3">
    <source>
        <dbReference type="EMBL" id="NYJ37169.1"/>
    </source>
</evidence>
<keyword evidence="2" id="KW-0812">Transmembrane</keyword>
<gene>
    <name evidence="3" type="ORF">HNR10_005050</name>
</gene>
<sequence length="328" mass="34035">MTDDRIDEVVGRLRPQVEASSRLDPAAPAARELRSMITTQSQERIPMPLEPRTRRLLIAAPVTAAVAVGAVAATVLFTPSGPDGDGSPLAPAPAQAAVLDMSVADGVVVAEVVDPTAEAERYAAEFAEHGLDVDLRFVPASPTLVGNLVYLDSHASGGEEDVPADSSQAAGEPQVEIVESPRQCAPGGGCPVGVRIPEGYSAPVEIVFGREAQPGEQYDASNTATAEGEALEGLEADGMTMGELRAALAERGQEVAEYRQNVPVEGTGEESAPVAEPTSPDAPPEQDTGSGAGETLEPAEDEVDDDWLVEDVALWAPGEVLVFVAEPV</sequence>
<dbReference type="AlphaFoldDB" id="A0A7Z0ERX0"/>
<organism evidence="3 4">
    <name type="scientific">Nocardiopsis aegyptia</name>
    <dbReference type="NCBI Taxonomy" id="220378"/>
    <lineage>
        <taxon>Bacteria</taxon>
        <taxon>Bacillati</taxon>
        <taxon>Actinomycetota</taxon>
        <taxon>Actinomycetes</taxon>
        <taxon>Streptosporangiales</taxon>
        <taxon>Nocardiopsidaceae</taxon>
        <taxon>Nocardiopsis</taxon>
    </lineage>
</organism>
<feature type="compositionally biased region" description="Acidic residues" evidence="1">
    <location>
        <begin position="297"/>
        <end position="308"/>
    </location>
</feature>